<comment type="caution">
    <text evidence="1">The sequence shown here is derived from an EMBL/GenBank/DDBJ whole genome shotgun (WGS) entry which is preliminary data.</text>
</comment>
<organism evidence="1 2">
    <name type="scientific">Nodularia spumigena UHCC 0060</name>
    <dbReference type="NCBI Taxonomy" id="3110300"/>
    <lineage>
        <taxon>Bacteria</taxon>
        <taxon>Bacillati</taxon>
        <taxon>Cyanobacteriota</taxon>
        <taxon>Cyanophyceae</taxon>
        <taxon>Nostocales</taxon>
        <taxon>Nodulariaceae</taxon>
        <taxon>Nodularia</taxon>
    </lineage>
</organism>
<evidence type="ECO:0000313" key="1">
    <source>
        <dbReference type="EMBL" id="MEA5609852.1"/>
    </source>
</evidence>
<sequence>MVDNAAQTPFKIAFGFPACVPATEFETAGAKLTEIVYRQLYQT</sequence>
<dbReference type="Proteomes" id="UP001303285">
    <property type="component" value="Unassembled WGS sequence"/>
</dbReference>
<protein>
    <submittedName>
        <fullName evidence="1">Uncharacterized protein</fullName>
    </submittedName>
</protein>
<dbReference type="Gene3D" id="3.20.20.140">
    <property type="entry name" value="Metal-dependent hydrolases"/>
    <property type="match status" value="1"/>
</dbReference>
<dbReference type="RefSeq" id="WP_323244522.1">
    <property type="nucleotide sequence ID" value="NZ_JAYGHK010000064.1"/>
</dbReference>
<name>A0ABU5UV78_NODSP</name>
<accession>A0ABU5UV78</accession>
<proteinExistence type="predicted"/>
<reference evidence="1 2" key="1">
    <citation type="submission" date="2023-12" db="EMBL/GenBank/DDBJ databases">
        <title>Baltic Sea Cyanobacteria.</title>
        <authorList>
            <person name="Delbaje E."/>
            <person name="Fewer D.P."/>
            <person name="Shishido T.K."/>
        </authorList>
    </citation>
    <scope>NUCLEOTIDE SEQUENCE [LARGE SCALE GENOMIC DNA]</scope>
    <source>
        <strain evidence="1 2">UHCC 0060</strain>
    </source>
</reference>
<keyword evidence="2" id="KW-1185">Reference proteome</keyword>
<dbReference type="EMBL" id="JAYGHK010000064">
    <property type="protein sequence ID" value="MEA5609852.1"/>
    <property type="molecule type" value="Genomic_DNA"/>
</dbReference>
<gene>
    <name evidence="1" type="ORF">VB695_17570</name>
</gene>
<evidence type="ECO:0000313" key="2">
    <source>
        <dbReference type="Proteomes" id="UP001303285"/>
    </source>
</evidence>